<dbReference type="Proteomes" id="UP000515180">
    <property type="component" value="Unplaced"/>
</dbReference>
<dbReference type="RefSeq" id="XP_033174418.1">
    <property type="nucleotide sequence ID" value="XM_033318527.1"/>
</dbReference>
<dbReference type="InterPro" id="IPR003598">
    <property type="entry name" value="Ig_sub2"/>
</dbReference>
<keyword evidence="2" id="KW-0677">Repeat</keyword>
<feature type="compositionally biased region" description="Basic and acidic residues" evidence="5">
    <location>
        <begin position="275"/>
        <end position="301"/>
    </location>
</feature>
<dbReference type="FunFam" id="2.60.40.10:FF:000376">
    <property type="entry name" value="CLUMA_CG000981, isoform A"/>
    <property type="match status" value="1"/>
</dbReference>
<evidence type="ECO:0000256" key="3">
    <source>
        <dbReference type="ARBA" id="ARBA00023157"/>
    </source>
</evidence>
<accession>A0A6P8KZ07</accession>
<keyword evidence="8" id="KW-1185">Reference proteome</keyword>
<dbReference type="GO" id="GO:0043005">
    <property type="term" value="C:neuron projection"/>
    <property type="evidence" value="ECO:0007669"/>
    <property type="project" value="TreeGrafter"/>
</dbReference>
<evidence type="ECO:0000256" key="1">
    <source>
        <dbReference type="ARBA" id="ARBA00022729"/>
    </source>
</evidence>
<dbReference type="AlphaFoldDB" id="A0A6P8KZ07"/>
<evidence type="ECO:0000313" key="8">
    <source>
        <dbReference type="Proteomes" id="UP000515180"/>
    </source>
</evidence>
<sequence>MLPVFAITVLCIATWASALNDPLSDLPRFGTPLNNLTVSVGREAVFTCIVENLGPYKVAWLRVDTQTILTIATHVITKNHRIAVTHSGHRRWCLHIRDTKETDRGWYMCQVNTDPMSSNTGFLEVVVGEGSVLKLTRVTRAHMGPYLCIASNGVPPAVSKRIVLNVYFQPMVWIENQLVGAYEGQTLVLECHSEAYPTAITYWTRPSNETITNDNYKVETIPKGYEITMRLTIKSIQPQDFGSYRCVAKNSLGEMDGKIKLYRIDRSPTMRRPNTRRDSKKSWKMDHSHERNTTGMKDEPMLKGVENDDEQVDFQSATASSYFHCHLFANLGIAAITVILAGGLST</sequence>
<feature type="signal peptide" evidence="6">
    <location>
        <begin position="1"/>
        <end position="18"/>
    </location>
</feature>
<dbReference type="InterPro" id="IPR013098">
    <property type="entry name" value="Ig_I-set"/>
</dbReference>
<keyword evidence="1 6" id="KW-0732">Signal</keyword>
<keyword evidence="3" id="KW-1015">Disulfide bond</keyword>
<evidence type="ECO:0000256" key="2">
    <source>
        <dbReference type="ARBA" id="ARBA00022737"/>
    </source>
</evidence>
<dbReference type="PANTHER" id="PTHR12231:SF253">
    <property type="entry name" value="DPR-INTERACTING PROTEIN ETA, ISOFORM B-RELATED"/>
    <property type="match status" value="1"/>
</dbReference>
<gene>
    <name evidence="9" type="primary">LOC100747079</name>
</gene>
<reference evidence="9" key="1">
    <citation type="submission" date="2025-08" db="UniProtKB">
        <authorList>
            <consortium name="RefSeq"/>
        </authorList>
    </citation>
    <scope>IDENTIFICATION</scope>
</reference>
<feature type="chain" id="PRO_5028417983" evidence="6">
    <location>
        <begin position="19"/>
        <end position="346"/>
    </location>
</feature>
<dbReference type="InterPro" id="IPR051170">
    <property type="entry name" value="Neural/epithelial_adhesion"/>
</dbReference>
<organism evidence="8 9">
    <name type="scientific">Bombus impatiens</name>
    <name type="common">Bumblebee</name>
    <dbReference type="NCBI Taxonomy" id="132113"/>
    <lineage>
        <taxon>Eukaryota</taxon>
        <taxon>Metazoa</taxon>
        <taxon>Ecdysozoa</taxon>
        <taxon>Arthropoda</taxon>
        <taxon>Hexapoda</taxon>
        <taxon>Insecta</taxon>
        <taxon>Pterygota</taxon>
        <taxon>Neoptera</taxon>
        <taxon>Endopterygota</taxon>
        <taxon>Hymenoptera</taxon>
        <taxon>Apocrita</taxon>
        <taxon>Aculeata</taxon>
        <taxon>Apoidea</taxon>
        <taxon>Anthophila</taxon>
        <taxon>Apidae</taxon>
        <taxon>Bombus</taxon>
        <taxon>Pyrobombus</taxon>
    </lineage>
</organism>
<dbReference type="SUPFAM" id="SSF48726">
    <property type="entry name" value="Immunoglobulin"/>
    <property type="match status" value="3"/>
</dbReference>
<dbReference type="Gene3D" id="2.60.40.10">
    <property type="entry name" value="Immunoglobulins"/>
    <property type="match status" value="3"/>
</dbReference>
<keyword evidence="4" id="KW-0393">Immunoglobulin domain</keyword>
<proteinExistence type="predicted"/>
<name>A0A6P8KZ07_BOMIM</name>
<dbReference type="InterPro" id="IPR013783">
    <property type="entry name" value="Ig-like_fold"/>
</dbReference>
<feature type="domain" description="Ig-like" evidence="7">
    <location>
        <begin position="170"/>
        <end position="262"/>
    </location>
</feature>
<dbReference type="InterPro" id="IPR007110">
    <property type="entry name" value="Ig-like_dom"/>
</dbReference>
<feature type="region of interest" description="Disordered" evidence="5">
    <location>
        <begin position="269"/>
        <end position="301"/>
    </location>
</feature>
<dbReference type="Pfam" id="PF13927">
    <property type="entry name" value="Ig_3"/>
    <property type="match status" value="1"/>
</dbReference>
<dbReference type="SMART" id="SM00408">
    <property type="entry name" value="IGc2"/>
    <property type="match status" value="2"/>
</dbReference>
<dbReference type="PANTHER" id="PTHR12231">
    <property type="entry name" value="CTX-RELATED TYPE I TRANSMEMBRANE PROTEIN"/>
    <property type="match status" value="1"/>
</dbReference>
<dbReference type="InterPro" id="IPR003599">
    <property type="entry name" value="Ig_sub"/>
</dbReference>
<dbReference type="InterPro" id="IPR036179">
    <property type="entry name" value="Ig-like_dom_sf"/>
</dbReference>
<dbReference type="PROSITE" id="PS50835">
    <property type="entry name" value="IG_LIKE"/>
    <property type="match status" value="2"/>
</dbReference>
<evidence type="ECO:0000256" key="4">
    <source>
        <dbReference type="ARBA" id="ARBA00023319"/>
    </source>
</evidence>
<evidence type="ECO:0000259" key="7">
    <source>
        <dbReference type="PROSITE" id="PS50835"/>
    </source>
</evidence>
<protein>
    <submittedName>
        <fullName evidence="9">Lachesin-like isoform X3</fullName>
    </submittedName>
</protein>
<evidence type="ECO:0000313" key="9">
    <source>
        <dbReference type="RefSeq" id="XP_033174418.1"/>
    </source>
</evidence>
<dbReference type="SMART" id="SM00409">
    <property type="entry name" value="IG"/>
    <property type="match status" value="2"/>
</dbReference>
<dbReference type="Pfam" id="PF07679">
    <property type="entry name" value="I-set"/>
    <property type="match status" value="1"/>
</dbReference>
<feature type="domain" description="Ig-like" evidence="7">
    <location>
        <begin position="27"/>
        <end position="119"/>
    </location>
</feature>
<evidence type="ECO:0000256" key="5">
    <source>
        <dbReference type="SAM" id="MobiDB-lite"/>
    </source>
</evidence>
<dbReference type="GeneID" id="100747079"/>
<evidence type="ECO:0000256" key="6">
    <source>
        <dbReference type="SAM" id="SignalP"/>
    </source>
</evidence>